<dbReference type="Pfam" id="PF23470">
    <property type="entry name" value="Zn_ribbon_PF0610"/>
    <property type="match status" value="1"/>
</dbReference>
<evidence type="ECO:0000313" key="4">
    <source>
        <dbReference type="EMBL" id="MDS0293345.1"/>
    </source>
</evidence>
<evidence type="ECO:0000259" key="3">
    <source>
        <dbReference type="Pfam" id="PF23470"/>
    </source>
</evidence>
<keyword evidence="5" id="KW-1185">Reference proteome</keyword>
<comment type="caution">
    <text evidence="4">The sequence shown here is derived from an EMBL/GenBank/DDBJ whole genome shotgun (WGS) entry which is preliminary data.</text>
</comment>
<feature type="domain" description="PF0610-like winged HTH N-terminal" evidence="2">
    <location>
        <begin position="19"/>
        <end position="66"/>
    </location>
</feature>
<dbReference type="InterPro" id="IPR036390">
    <property type="entry name" value="WH_DNA-bd_sf"/>
</dbReference>
<evidence type="ECO:0000259" key="2">
    <source>
        <dbReference type="Pfam" id="PF21476"/>
    </source>
</evidence>
<gene>
    <name evidence="4" type="ORF">NDI79_04055</name>
</gene>
<accession>A0ABU2FXW0</accession>
<evidence type="ECO:0000313" key="5">
    <source>
        <dbReference type="Proteomes" id="UP001254813"/>
    </source>
</evidence>
<proteinExistence type="predicted"/>
<evidence type="ECO:0000256" key="1">
    <source>
        <dbReference type="SAM" id="MobiDB-lite"/>
    </source>
</evidence>
<dbReference type="PANTHER" id="PTHR40663:SF2">
    <property type="entry name" value="TRANSCRIPTIONAL REGULATOR"/>
    <property type="match status" value="1"/>
</dbReference>
<organism evidence="4 5">
    <name type="scientific">Halogeometricum luteum</name>
    <dbReference type="NCBI Taxonomy" id="2950537"/>
    <lineage>
        <taxon>Archaea</taxon>
        <taxon>Methanobacteriati</taxon>
        <taxon>Methanobacteriota</taxon>
        <taxon>Stenosarchaea group</taxon>
        <taxon>Halobacteria</taxon>
        <taxon>Halobacteriales</taxon>
        <taxon>Haloferacaceae</taxon>
        <taxon>Halogeometricum</taxon>
    </lineage>
</organism>
<feature type="domain" description="PF0610-like rubredoxin-like zinc beta-ribbon C-terminal" evidence="3">
    <location>
        <begin position="72"/>
        <end position="109"/>
    </location>
</feature>
<dbReference type="InterPro" id="IPR049159">
    <property type="entry name" value="PF0610-like_wHTH_N"/>
</dbReference>
<dbReference type="InterPro" id="IPR038767">
    <property type="entry name" value="PF0610-like"/>
</dbReference>
<dbReference type="Pfam" id="PF21476">
    <property type="entry name" value="PF0610-like_N"/>
    <property type="match status" value="1"/>
</dbReference>
<dbReference type="Proteomes" id="UP001254813">
    <property type="component" value="Unassembled WGS sequence"/>
</dbReference>
<dbReference type="PANTHER" id="PTHR40663">
    <property type="match status" value="1"/>
</dbReference>
<dbReference type="RefSeq" id="WP_310927161.1">
    <property type="nucleotide sequence ID" value="NZ_JAMQOQ010000001.1"/>
</dbReference>
<dbReference type="CDD" id="cd00090">
    <property type="entry name" value="HTH_ARSR"/>
    <property type="match status" value="1"/>
</dbReference>
<dbReference type="InterPro" id="IPR036388">
    <property type="entry name" value="WH-like_DNA-bd_sf"/>
</dbReference>
<reference evidence="4 5" key="1">
    <citation type="submission" date="2022-06" db="EMBL/GenBank/DDBJ databases">
        <title>Halogeometricum sp. a new haloarchaeum isolate from saline soil.</title>
        <authorList>
            <person name="Strakova D."/>
            <person name="Galisteo C."/>
            <person name="Sanchez-Porro C."/>
            <person name="Ventosa A."/>
        </authorList>
    </citation>
    <scope>NUCLEOTIDE SEQUENCE [LARGE SCALE GENOMIC DNA]</scope>
    <source>
        <strain evidence="5">S3BR25-2</strain>
    </source>
</reference>
<protein>
    <submittedName>
        <fullName evidence="4">Helix-turn-helix domain-containing protein</fullName>
    </submittedName>
</protein>
<dbReference type="Gene3D" id="1.10.10.10">
    <property type="entry name" value="Winged helix-like DNA-binding domain superfamily/Winged helix DNA-binding domain"/>
    <property type="match status" value="1"/>
</dbReference>
<name>A0ABU2FXW0_9EURY</name>
<dbReference type="SUPFAM" id="SSF46785">
    <property type="entry name" value="Winged helix' DNA-binding domain"/>
    <property type="match status" value="1"/>
</dbReference>
<sequence>MSESDPDRDRNRDQDSDATTRQRIADALREAPRTASELSETVGVPQSSAYRHLRHVAQSVDSSGEERFLVAPPECRECGFSAFDDPVNYPSRCPDCRSERIEEAVFKIE</sequence>
<dbReference type="EMBL" id="JAMQOQ010000001">
    <property type="protein sequence ID" value="MDS0293345.1"/>
    <property type="molecule type" value="Genomic_DNA"/>
</dbReference>
<dbReference type="InterPro" id="IPR057022">
    <property type="entry name" value="PF0610-like_Zn_ribbon_C"/>
</dbReference>
<feature type="region of interest" description="Disordered" evidence="1">
    <location>
        <begin position="1"/>
        <end position="21"/>
    </location>
</feature>
<dbReference type="InterPro" id="IPR011991">
    <property type="entry name" value="ArsR-like_HTH"/>
</dbReference>